<organism evidence="1 2">
    <name type="scientific">Gemmata obscuriglobus</name>
    <dbReference type="NCBI Taxonomy" id="114"/>
    <lineage>
        <taxon>Bacteria</taxon>
        <taxon>Pseudomonadati</taxon>
        <taxon>Planctomycetota</taxon>
        <taxon>Planctomycetia</taxon>
        <taxon>Gemmatales</taxon>
        <taxon>Gemmataceae</taxon>
        <taxon>Gemmata</taxon>
    </lineage>
</organism>
<sequence length="295" mass="33691">MIRIVVTEAALRARIEELKAGWEGRMKALVTALRGNDDPEFQNEWSDIKEAYIEFQHSKCAFCEKPLEGKIEQDVEHFRPKGAVVAWPVPGDLADEVRKAGFRVVQPPRGSKGYKYLAYHPLNYLTACKTCNSIRKKNYFPIAGRRRLGGRAIADLAGEQAYLIYPLSDLDADPEHLIEFIGITPRPKAGLTVFERLRARVTIEFFGLDNVSERKDLLIDRFETLEKVYLALKGRTEFATAADRNRADQVVTAYQTSRRRHTNCIKHFVALFTRHPEQAEQLYQDAVTYLKTVSS</sequence>
<dbReference type="Proteomes" id="UP000245802">
    <property type="component" value="Chromosome"/>
</dbReference>
<dbReference type="OrthoDB" id="8824552at2"/>
<evidence type="ECO:0008006" key="3">
    <source>
        <dbReference type="Google" id="ProtNLM"/>
    </source>
</evidence>
<dbReference type="AlphaFoldDB" id="A0A2Z3H5R3"/>
<evidence type="ECO:0000313" key="2">
    <source>
        <dbReference type="Proteomes" id="UP000245802"/>
    </source>
</evidence>
<evidence type="ECO:0000313" key="1">
    <source>
        <dbReference type="EMBL" id="AWM36974.1"/>
    </source>
</evidence>
<accession>A0A2Z3H5R3</accession>
<reference evidence="1 2" key="1">
    <citation type="submission" date="2018-01" db="EMBL/GenBank/DDBJ databases">
        <title>G. obscuriglobus.</title>
        <authorList>
            <person name="Franke J."/>
            <person name="Blomberg W."/>
            <person name="Selmecki A."/>
        </authorList>
    </citation>
    <scope>NUCLEOTIDE SEQUENCE [LARGE SCALE GENOMIC DNA]</scope>
    <source>
        <strain evidence="1 2">DSM 5831</strain>
    </source>
</reference>
<dbReference type="EMBL" id="CP025958">
    <property type="protein sequence ID" value="AWM36974.1"/>
    <property type="molecule type" value="Genomic_DNA"/>
</dbReference>
<keyword evidence="2" id="KW-1185">Reference proteome</keyword>
<gene>
    <name evidence="1" type="ORF">C1280_08030</name>
</gene>
<dbReference type="KEGG" id="gog:C1280_08030"/>
<dbReference type="RefSeq" id="WP_010033157.1">
    <property type="nucleotide sequence ID" value="NZ_CP025958.1"/>
</dbReference>
<protein>
    <recommendedName>
        <fullName evidence="3">TIGR02646 family protein</fullName>
    </recommendedName>
</protein>
<dbReference type="Gene3D" id="1.10.30.50">
    <property type="match status" value="1"/>
</dbReference>
<proteinExistence type="predicted"/>
<name>A0A2Z3H5R3_9BACT</name>